<feature type="region of interest" description="Disordered" evidence="1">
    <location>
        <begin position="85"/>
        <end position="126"/>
    </location>
</feature>
<reference evidence="2" key="1">
    <citation type="submission" date="2023-04" db="EMBL/GenBank/DDBJ databases">
        <authorList>
            <consortium name="ELIXIR-Norway"/>
        </authorList>
    </citation>
    <scope>NUCLEOTIDE SEQUENCE [LARGE SCALE GENOMIC DNA]</scope>
</reference>
<sequence length="188" mass="20305">MEIQQEKSSPGKLSPAATFTYPLNTEASMAPHPDPGACCHHPSRIASEISLRKKVLEFYVKFFVVPLQLLTPSCVWEHLVGRSPQNHPGAPEVGVRNAGGGGGAQCTEKCPEKQPDSGKAEKLQGRTWRGEAQTLTLLEMLAAFLRFPALPSDPHVTPGSPRHCRAGEHLRGTWCAGPGSPFRPSLPL</sequence>
<keyword evidence="3" id="KW-1185">Reference proteome</keyword>
<evidence type="ECO:0000256" key="1">
    <source>
        <dbReference type="SAM" id="MobiDB-lite"/>
    </source>
</evidence>
<feature type="compositionally biased region" description="Basic and acidic residues" evidence="1">
    <location>
        <begin position="109"/>
        <end position="124"/>
    </location>
</feature>
<evidence type="ECO:0000313" key="2">
    <source>
        <dbReference type="EMBL" id="CAI9175936.1"/>
    </source>
</evidence>
<dbReference type="EMBL" id="OX459941">
    <property type="protein sequence ID" value="CAI9175936.1"/>
    <property type="molecule type" value="Genomic_DNA"/>
</dbReference>
<protein>
    <submittedName>
        <fullName evidence="2">Uncharacterized protein</fullName>
    </submittedName>
</protein>
<name>A0ABN8ZUT6_RANTA</name>
<dbReference type="Proteomes" id="UP001176941">
    <property type="component" value="Chromosome 5"/>
</dbReference>
<evidence type="ECO:0000313" key="3">
    <source>
        <dbReference type="Proteomes" id="UP001176941"/>
    </source>
</evidence>
<accession>A0ABN8ZUT6</accession>
<proteinExistence type="predicted"/>
<organism evidence="2 3">
    <name type="scientific">Rangifer tarandus platyrhynchus</name>
    <name type="common">Svalbard reindeer</name>
    <dbReference type="NCBI Taxonomy" id="3082113"/>
    <lineage>
        <taxon>Eukaryota</taxon>
        <taxon>Metazoa</taxon>
        <taxon>Chordata</taxon>
        <taxon>Craniata</taxon>
        <taxon>Vertebrata</taxon>
        <taxon>Euteleostomi</taxon>
        <taxon>Mammalia</taxon>
        <taxon>Eutheria</taxon>
        <taxon>Laurasiatheria</taxon>
        <taxon>Artiodactyla</taxon>
        <taxon>Ruminantia</taxon>
        <taxon>Pecora</taxon>
        <taxon>Cervidae</taxon>
        <taxon>Odocoileinae</taxon>
        <taxon>Rangifer</taxon>
    </lineage>
</organism>
<gene>
    <name evidence="2" type="ORF">MRATA1EN1_LOCUS24898</name>
</gene>